<accession>A0ABS5QIB9</accession>
<protein>
    <submittedName>
        <fullName evidence="3">FAD-binding oxidoreductase</fullName>
    </submittedName>
</protein>
<dbReference type="Gene3D" id="3.30.9.10">
    <property type="entry name" value="D-Amino Acid Oxidase, subunit A, domain 2"/>
    <property type="match status" value="1"/>
</dbReference>
<dbReference type="InterPro" id="IPR006076">
    <property type="entry name" value="FAD-dep_OxRdtase"/>
</dbReference>
<dbReference type="PANTHER" id="PTHR13847:SF281">
    <property type="entry name" value="FAD DEPENDENT OXIDOREDUCTASE DOMAIN-CONTAINING PROTEIN"/>
    <property type="match status" value="1"/>
</dbReference>
<dbReference type="Gene3D" id="3.50.50.60">
    <property type="entry name" value="FAD/NAD(P)-binding domain"/>
    <property type="match status" value="1"/>
</dbReference>
<dbReference type="SUPFAM" id="SSF51905">
    <property type="entry name" value="FAD/NAD(P)-binding domain"/>
    <property type="match status" value="1"/>
</dbReference>
<evidence type="ECO:0000313" key="4">
    <source>
        <dbReference type="Proteomes" id="UP000766336"/>
    </source>
</evidence>
<evidence type="ECO:0000313" key="3">
    <source>
        <dbReference type="EMBL" id="MBS7813417.1"/>
    </source>
</evidence>
<dbReference type="PANTHER" id="PTHR13847">
    <property type="entry name" value="SARCOSINE DEHYDROGENASE-RELATED"/>
    <property type="match status" value="1"/>
</dbReference>
<name>A0ABS5QIB9_9PROT</name>
<gene>
    <name evidence="3" type="ORF">KHU32_20930</name>
</gene>
<evidence type="ECO:0000259" key="2">
    <source>
        <dbReference type="Pfam" id="PF01266"/>
    </source>
</evidence>
<comment type="caution">
    <text evidence="3">The sequence shown here is derived from an EMBL/GenBank/DDBJ whole genome shotgun (WGS) entry which is preliminary data.</text>
</comment>
<dbReference type="InterPro" id="IPR036188">
    <property type="entry name" value="FAD/NAD-bd_sf"/>
</dbReference>
<dbReference type="EMBL" id="JAHCDA010000005">
    <property type="protein sequence ID" value="MBS7813417.1"/>
    <property type="molecule type" value="Genomic_DNA"/>
</dbReference>
<dbReference type="RefSeq" id="WP_213672124.1">
    <property type="nucleotide sequence ID" value="NZ_JAHCDA010000005.1"/>
</dbReference>
<feature type="domain" description="FAD dependent oxidoreductase" evidence="2">
    <location>
        <begin position="38"/>
        <end position="392"/>
    </location>
</feature>
<dbReference type="Pfam" id="PF01266">
    <property type="entry name" value="DAO"/>
    <property type="match status" value="1"/>
</dbReference>
<dbReference type="Proteomes" id="UP000766336">
    <property type="component" value="Unassembled WGS sequence"/>
</dbReference>
<keyword evidence="1" id="KW-0560">Oxidoreductase</keyword>
<proteinExistence type="predicted"/>
<reference evidence="3 4" key="1">
    <citation type="submission" date="2021-05" db="EMBL/GenBank/DDBJ databases">
        <title>Roseococcus sp. XZZS9, whole genome shotgun sequencing project.</title>
        <authorList>
            <person name="Zhao G."/>
            <person name="Shen L."/>
        </authorList>
    </citation>
    <scope>NUCLEOTIDE SEQUENCE [LARGE SCALE GENOMIC DNA]</scope>
    <source>
        <strain evidence="3 4">XZZS9</strain>
    </source>
</reference>
<sequence>MTVTSDPFAPGFVERPYWWDAAPPTIDTAPPLPDQIEVAIIGGGIAGLATALELGRNGTKSLVMDREMIGWGASSRNGGALAGAGSLGKMRSDLGDVLGKKFLQELAEESEGAFESFEALVAREGLDCDFVRCGRFTGAHAEKSMDALKRRAEMINSAAGEQAFLVPKDRVAEEIATDRYVGGMVLHRAGSLHPGKYVRSLGRAAERYGATLAGGTEVLSYRREADGGFVIETSRGRLKAKHLMVASNGYTGKATPWHRRRLIPVASYMIATEELGEERVRQALPKLRVYGDTKKVLYYFRPSPDHRRILFGGRASFVDADTRRSGARLHQFLTDLIPDLEGTKVTHSWKGNVAFAFDMIPHVGVEDGVHYALACNGSGVTTMTHFGTVAAQQILGGSNRVSAYARIPFPTKPFYNGTPWFLPVVGMSYQLRDRLDGWRLRDRKG</sequence>
<evidence type="ECO:0000256" key="1">
    <source>
        <dbReference type="ARBA" id="ARBA00023002"/>
    </source>
</evidence>
<organism evidence="3 4">
    <name type="scientific">Roseococcus pinisoli</name>
    <dbReference type="NCBI Taxonomy" id="2835040"/>
    <lineage>
        <taxon>Bacteria</taxon>
        <taxon>Pseudomonadati</taxon>
        <taxon>Pseudomonadota</taxon>
        <taxon>Alphaproteobacteria</taxon>
        <taxon>Acetobacterales</taxon>
        <taxon>Roseomonadaceae</taxon>
        <taxon>Roseococcus</taxon>
    </lineage>
</organism>
<keyword evidence="4" id="KW-1185">Reference proteome</keyword>